<dbReference type="PIRSF" id="PIRSF000006">
    <property type="entry name" value="Cbb3-Cox_fixP"/>
    <property type="match status" value="1"/>
</dbReference>
<sequence>MARKLDRTDEMATTGHEWDGIREYDTPMPRWWLWTFYGTIAWSVIIMVLYPAIPLVDGATQGVLGYDSRAEVAQDIAAVQARNADLDWALEAAEPGALRDDDELYRYAVSGGRAVFATWCAQCHGAGGGGAAADGYPSLADNAWLWGGDIAAIRDSVAHGIRWQDDPDTRFSQMPAFGGDLSDAQIAGAVEHVRALSGQPHDAALAAAGAQTFAADCAACHGALGTGDRSLGAPDLTDAIWLYGGDRATLLRTVRAGRNGVMPAWAGPGRLTEAQIRQVAAYVHQLGGGE</sequence>
<evidence type="ECO:0000256" key="18">
    <source>
        <dbReference type="ARBA" id="ARBA00023136"/>
    </source>
</evidence>
<evidence type="ECO:0000256" key="16">
    <source>
        <dbReference type="ARBA" id="ARBA00023004"/>
    </source>
</evidence>
<keyword evidence="18 19" id="KW-0472">Membrane</keyword>
<dbReference type="PANTHER" id="PTHR33751">
    <property type="entry name" value="CBB3-TYPE CYTOCHROME C OXIDASE SUBUNIT FIXP"/>
    <property type="match status" value="1"/>
</dbReference>
<feature type="binding site" description="covalent" evidence="21">
    <location>
        <position position="217"/>
    </location>
    <ligand>
        <name>heme c</name>
        <dbReference type="ChEBI" id="CHEBI:61717"/>
        <label>2</label>
    </ligand>
</feature>
<evidence type="ECO:0000313" key="25">
    <source>
        <dbReference type="Proteomes" id="UP000474957"/>
    </source>
</evidence>
<dbReference type="AlphaFoldDB" id="A0A6L5Z008"/>
<dbReference type="PROSITE" id="PS51007">
    <property type="entry name" value="CYTC"/>
    <property type="match status" value="2"/>
</dbReference>
<feature type="binding site" description="covalent" evidence="21">
    <location>
        <position position="220"/>
    </location>
    <ligand>
        <name>heme c</name>
        <dbReference type="ChEBI" id="CHEBI:61717"/>
        <label>2</label>
    </ligand>
</feature>
<dbReference type="InterPro" id="IPR004678">
    <property type="entry name" value="Cyt_c_oxidase_cbb3_su3"/>
</dbReference>
<evidence type="ECO:0000256" key="21">
    <source>
        <dbReference type="PIRSR" id="PIRSR000006-2"/>
    </source>
</evidence>
<keyword evidence="12 19" id="KW-0375">Hydrogen ion transport</keyword>
<feature type="domain" description="Cytochrome c" evidence="23">
    <location>
        <begin position="107"/>
        <end position="197"/>
    </location>
</feature>
<name>A0A6L5Z008_9RHOB</name>
<keyword evidence="7 19" id="KW-0349">Heme</keyword>
<dbReference type="GO" id="GO:0016491">
    <property type="term" value="F:oxidoreductase activity"/>
    <property type="evidence" value="ECO:0007669"/>
    <property type="project" value="UniProtKB-KW"/>
</dbReference>
<evidence type="ECO:0000256" key="7">
    <source>
        <dbReference type="ARBA" id="ARBA00022617"/>
    </source>
</evidence>
<keyword evidence="11" id="KW-0677">Repeat</keyword>
<dbReference type="GO" id="GO:0006119">
    <property type="term" value="P:oxidative phosphorylation"/>
    <property type="evidence" value="ECO:0007669"/>
    <property type="project" value="UniProtKB-UniPathway"/>
</dbReference>
<dbReference type="Pfam" id="PF14715">
    <property type="entry name" value="FixP_N"/>
    <property type="match status" value="1"/>
</dbReference>
<keyword evidence="10 19" id="KW-0479">Metal-binding</keyword>
<comment type="function">
    <text evidence="19">C-type cytochrome. Part of the cbb3-type cytochrome c oxidase complex.</text>
</comment>
<dbReference type="InterPro" id="IPR036909">
    <property type="entry name" value="Cyt_c-like_dom_sf"/>
</dbReference>
<comment type="subunit">
    <text evidence="19">Component of the cbb3-type cytochrome c oxidase.</text>
</comment>
<evidence type="ECO:0000256" key="22">
    <source>
        <dbReference type="SAM" id="Phobius"/>
    </source>
</evidence>
<keyword evidence="17 19" id="KW-0406">Ion transport</keyword>
<dbReference type="EMBL" id="WIND01000004">
    <property type="protein sequence ID" value="MSU89609.1"/>
    <property type="molecule type" value="Genomic_DNA"/>
</dbReference>
<evidence type="ECO:0000256" key="20">
    <source>
        <dbReference type="PIRSR" id="PIRSR000006-1"/>
    </source>
</evidence>
<keyword evidence="8 19" id="KW-0679">Respiratory chain</keyword>
<protein>
    <recommendedName>
        <fullName evidence="19">Cbb3-type cytochrome c oxidase subunit</fullName>
    </recommendedName>
</protein>
<dbReference type="Pfam" id="PF13442">
    <property type="entry name" value="Cytochrome_CBB3"/>
    <property type="match status" value="2"/>
</dbReference>
<dbReference type="GO" id="GO:0046872">
    <property type="term" value="F:metal ion binding"/>
    <property type="evidence" value="ECO:0007669"/>
    <property type="project" value="UniProtKB-KW"/>
</dbReference>
<comment type="similarity">
    <text evidence="3 19">Belongs to the CcoP / FixP family.</text>
</comment>
<keyword evidence="4 19" id="KW-0813">Transport</keyword>
<evidence type="ECO:0000256" key="1">
    <source>
        <dbReference type="ARBA" id="ARBA00004533"/>
    </source>
</evidence>
<keyword evidence="5 19" id="KW-1003">Cell membrane</keyword>
<keyword evidence="9 22" id="KW-0812">Transmembrane</keyword>
<dbReference type="GO" id="GO:0009055">
    <property type="term" value="F:electron transfer activity"/>
    <property type="evidence" value="ECO:0007669"/>
    <property type="project" value="InterPro"/>
</dbReference>
<reference evidence="24 25" key="1">
    <citation type="submission" date="2019-10" db="EMBL/GenBank/DDBJ databases">
        <title>Cognatihalovulum marinum gen. nov. sp. nov., a new member of the family Rhodobacteraceae isolated from deep seawater of the Northwest Indian Ocean.</title>
        <authorList>
            <person name="Ruan C."/>
            <person name="Wang J."/>
            <person name="Zheng X."/>
            <person name="Song L."/>
            <person name="Zhu Y."/>
            <person name="Huang Y."/>
            <person name="Lu Z."/>
            <person name="Du W."/>
            <person name="Huang L."/>
            <person name="Dai X."/>
        </authorList>
    </citation>
    <scope>NUCLEOTIDE SEQUENCE [LARGE SCALE GENOMIC DNA]</scope>
    <source>
        <strain evidence="24 25">2CG4</strain>
    </source>
</reference>
<dbReference type="InterPro" id="IPR050597">
    <property type="entry name" value="Cytochrome_c_Oxidase_Subunit"/>
</dbReference>
<dbReference type="GO" id="GO:0005886">
    <property type="term" value="C:plasma membrane"/>
    <property type="evidence" value="ECO:0007669"/>
    <property type="project" value="UniProtKB-SubCell"/>
</dbReference>
<evidence type="ECO:0000256" key="12">
    <source>
        <dbReference type="ARBA" id="ARBA00022781"/>
    </source>
</evidence>
<evidence type="ECO:0000259" key="23">
    <source>
        <dbReference type="PROSITE" id="PS51007"/>
    </source>
</evidence>
<keyword evidence="6 19" id="KW-0997">Cell inner membrane</keyword>
<dbReference type="Proteomes" id="UP000474957">
    <property type="component" value="Unassembled WGS sequence"/>
</dbReference>
<keyword evidence="25" id="KW-1185">Reference proteome</keyword>
<evidence type="ECO:0000256" key="11">
    <source>
        <dbReference type="ARBA" id="ARBA00022737"/>
    </source>
</evidence>
<evidence type="ECO:0000256" key="13">
    <source>
        <dbReference type="ARBA" id="ARBA00022982"/>
    </source>
</evidence>
<feature type="binding site" description="axial binding residue" evidence="20">
    <location>
        <position position="262"/>
    </location>
    <ligand>
        <name>heme c</name>
        <dbReference type="ChEBI" id="CHEBI:61717"/>
        <label>1</label>
    </ligand>
    <ligandPart>
        <name>Fe</name>
        <dbReference type="ChEBI" id="CHEBI:18248"/>
    </ligandPart>
</feature>
<accession>A0A6L5Z008</accession>
<comment type="cofactor">
    <cofactor evidence="19 21">
        <name>heme c</name>
        <dbReference type="ChEBI" id="CHEBI:61717"/>
    </cofactor>
    <text evidence="19 21">Binds 2 heme C groups per subunit.</text>
</comment>
<evidence type="ECO:0000256" key="15">
    <source>
        <dbReference type="ARBA" id="ARBA00023002"/>
    </source>
</evidence>
<evidence type="ECO:0000256" key="5">
    <source>
        <dbReference type="ARBA" id="ARBA00022475"/>
    </source>
</evidence>
<evidence type="ECO:0000256" key="10">
    <source>
        <dbReference type="ARBA" id="ARBA00022723"/>
    </source>
</evidence>
<keyword evidence="14 22" id="KW-1133">Transmembrane helix</keyword>
<dbReference type="UniPathway" id="UPA00705"/>
<keyword evidence="16 19" id="KW-0408">Iron</keyword>
<feature type="binding site" description="axial binding residue" evidence="20">
    <location>
        <position position="174"/>
    </location>
    <ligand>
        <name>heme c</name>
        <dbReference type="ChEBI" id="CHEBI:61717"/>
        <label>2</label>
    </ligand>
    <ligandPart>
        <name>Fe</name>
        <dbReference type="ChEBI" id="CHEBI:18248"/>
    </ligandPart>
</feature>
<dbReference type="PANTHER" id="PTHR33751:SF1">
    <property type="entry name" value="CBB3-TYPE CYTOCHROME C OXIDASE SUBUNIT FIXP"/>
    <property type="match status" value="1"/>
</dbReference>
<feature type="binding site" description="covalent" evidence="21">
    <location>
        <position position="120"/>
    </location>
    <ligand>
        <name>heme c</name>
        <dbReference type="ChEBI" id="CHEBI:61717"/>
        <label>1</label>
    </ligand>
</feature>
<feature type="binding site" description="axial binding residue" evidence="20">
    <location>
        <position position="124"/>
    </location>
    <ligand>
        <name>heme c</name>
        <dbReference type="ChEBI" id="CHEBI:61717"/>
        <label>1</label>
    </ligand>
    <ligandPart>
        <name>Fe</name>
        <dbReference type="ChEBI" id="CHEBI:18248"/>
    </ligandPart>
</feature>
<evidence type="ECO:0000256" key="6">
    <source>
        <dbReference type="ARBA" id="ARBA00022519"/>
    </source>
</evidence>
<organism evidence="24 25">
    <name type="scientific">Halovulum marinum</name>
    <dbReference type="NCBI Taxonomy" id="2662447"/>
    <lineage>
        <taxon>Bacteria</taxon>
        <taxon>Pseudomonadati</taxon>
        <taxon>Pseudomonadota</taxon>
        <taxon>Alphaproteobacteria</taxon>
        <taxon>Rhodobacterales</taxon>
        <taxon>Paracoccaceae</taxon>
        <taxon>Halovulum</taxon>
    </lineage>
</organism>
<dbReference type="GO" id="GO:0020037">
    <property type="term" value="F:heme binding"/>
    <property type="evidence" value="ECO:0007669"/>
    <property type="project" value="InterPro"/>
</dbReference>
<dbReference type="InterPro" id="IPR038414">
    <property type="entry name" value="CcoP_N_sf"/>
</dbReference>
<comment type="caution">
    <text evidence="24">The sequence shown here is derived from an EMBL/GenBank/DDBJ whole genome shotgun (WGS) entry which is preliminary data.</text>
</comment>
<dbReference type="Gene3D" id="1.10.760.10">
    <property type="entry name" value="Cytochrome c-like domain"/>
    <property type="match status" value="2"/>
</dbReference>
<dbReference type="Gene3D" id="6.10.280.130">
    <property type="match status" value="1"/>
</dbReference>
<comment type="subcellular location">
    <subcellularLocation>
        <location evidence="1 19">Cell inner membrane</location>
    </subcellularLocation>
</comment>
<evidence type="ECO:0000256" key="4">
    <source>
        <dbReference type="ARBA" id="ARBA00022448"/>
    </source>
</evidence>
<evidence type="ECO:0000256" key="9">
    <source>
        <dbReference type="ARBA" id="ARBA00022692"/>
    </source>
</evidence>
<dbReference type="NCBIfam" id="TIGR00782">
    <property type="entry name" value="ccoP"/>
    <property type="match status" value="1"/>
</dbReference>
<feature type="domain" description="Cytochrome c" evidence="23">
    <location>
        <begin position="204"/>
        <end position="287"/>
    </location>
</feature>
<evidence type="ECO:0000256" key="8">
    <source>
        <dbReference type="ARBA" id="ARBA00022660"/>
    </source>
</evidence>
<feature type="binding site" description="covalent" evidence="21">
    <location>
        <position position="123"/>
    </location>
    <ligand>
        <name>heme c</name>
        <dbReference type="ChEBI" id="CHEBI:61717"/>
        <label>1</label>
    </ligand>
</feature>
<dbReference type="RefSeq" id="WP_154446082.1">
    <property type="nucleotide sequence ID" value="NZ_WIND01000004.1"/>
</dbReference>
<dbReference type="SUPFAM" id="SSF46626">
    <property type="entry name" value="Cytochrome c"/>
    <property type="match status" value="2"/>
</dbReference>
<keyword evidence="15 19" id="KW-0560">Oxidoreductase</keyword>
<gene>
    <name evidence="24" type="primary">ccoP</name>
    <name evidence="24" type="ORF">GE300_08265</name>
</gene>
<evidence type="ECO:0000313" key="24">
    <source>
        <dbReference type="EMBL" id="MSU89609.1"/>
    </source>
</evidence>
<feature type="transmembrane region" description="Helical" evidence="22">
    <location>
        <begin position="31"/>
        <end position="53"/>
    </location>
</feature>
<evidence type="ECO:0000256" key="2">
    <source>
        <dbReference type="ARBA" id="ARBA00004673"/>
    </source>
</evidence>
<evidence type="ECO:0000256" key="3">
    <source>
        <dbReference type="ARBA" id="ARBA00006113"/>
    </source>
</evidence>
<dbReference type="InterPro" id="IPR032858">
    <property type="entry name" value="CcoP_N"/>
</dbReference>
<dbReference type="GO" id="GO:1902600">
    <property type="term" value="P:proton transmembrane transport"/>
    <property type="evidence" value="ECO:0007669"/>
    <property type="project" value="UniProtKB-KW"/>
</dbReference>
<evidence type="ECO:0000256" key="17">
    <source>
        <dbReference type="ARBA" id="ARBA00023065"/>
    </source>
</evidence>
<comment type="pathway">
    <text evidence="2 19">Energy metabolism; oxidative phosphorylation.</text>
</comment>
<keyword evidence="13 19" id="KW-0249">Electron transport</keyword>
<evidence type="ECO:0000256" key="19">
    <source>
        <dbReference type="PIRNR" id="PIRNR000006"/>
    </source>
</evidence>
<evidence type="ECO:0000256" key="14">
    <source>
        <dbReference type="ARBA" id="ARBA00022989"/>
    </source>
</evidence>
<dbReference type="InterPro" id="IPR009056">
    <property type="entry name" value="Cyt_c-like_dom"/>
</dbReference>
<feature type="binding site" description="axial binding residue" evidence="20">
    <location>
        <position position="221"/>
    </location>
    <ligand>
        <name>heme c</name>
        <dbReference type="ChEBI" id="CHEBI:61717"/>
        <label>2</label>
    </ligand>
    <ligandPart>
        <name>Fe</name>
        <dbReference type="ChEBI" id="CHEBI:18248"/>
    </ligandPart>
</feature>
<proteinExistence type="inferred from homology"/>